<protein>
    <submittedName>
        <fullName evidence="2">Uncharacterized protein</fullName>
    </submittedName>
</protein>
<feature type="region of interest" description="Disordered" evidence="1">
    <location>
        <begin position="543"/>
        <end position="588"/>
    </location>
</feature>
<feature type="compositionally biased region" description="Low complexity" evidence="1">
    <location>
        <begin position="543"/>
        <end position="555"/>
    </location>
</feature>
<dbReference type="Gene3D" id="2.130.10.10">
    <property type="entry name" value="YVTN repeat-like/Quinoprotein amine dehydrogenase"/>
    <property type="match status" value="1"/>
</dbReference>
<dbReference type="EMBL" id="OV651822">
    <property type="protein sequence ID" value="CAH1100112.1"/>
    <property type="molecule type" value="Genomic_DNA"/>
</dbReference>
<reference evidence="2" key="1">
    <citation type="submission" date="2022-01" db="EMBL/GenBank/DDBJ databases">
        <authorList>
            <person name="King R."/>
        </authorList>
    </citation>
    <scope>NUCLEOTIDE SEQUENCE</scope>
</reference>
<keyword evidence="3" id="KW-1185">Reference proteome</keyword>
<proteinExistence type="predicted"/>
<dbReference type="InterPro" id="IPR015943">
    <property type="entry name" value="WD40/YVTN_repeat-like_dom_sf"/>
</dbReference>
<dbReference type="InterPro" id="IPR036322">
    <property type="entry name" value="WD40_repeat_dom_sf"/>
</dbReference>
<organism evidence="2 3">
    <name type="scientific">Psylliodes chrysocephalus</name>
    <dbReference type="NCBI Taxonomy" id="3402493"/>
    <lineage>
        <taxon>Eukaryota</taxon>
        <taxon>Metazoa</taxon>
        <taxon>Ecdysozoa</taxon>
        <taxon>Arthropoda</taxon>
        <taxon>Hexapoda</taxon>
        <taxon>Insecta</taxon>
        <taxon>Pterygota</taxon>
        <taxon>Neoptera</taxon>
        <taxon>Endopterygota</taxon>
        <taxon>Coleoptera</taxon>
        <taxon>Polyphaga</taxon>
        <taxon>Cucujiformia</taxon>
        <taxon>Chrysomeloidea</taxon>
        <taxon>Chrysomelidae</taxon>
        <taxon>Galerucinae</taxon>
        <taxon>Alticini</taxon>
        <taxon>Psylliodes</taxon>
    </lineage>
</organism>
<evidence type="ECO:0000313" key="3">
    <source>
        <dbReference type="Proteomes" id="UP001153636"/>
    </source>
</evidence>
<dbReference type="SUPFAM" id="SSF50978">
    <property type="entry name" value="WD40 repeat-like"/>
    <property type="match status" value="1"/>
</dbReference>
<dbReference type="AlphaFoldDB" id="A0A9P0CK61"/>
<evidence type="ECO:0000256" key="1">
    <source>
        <dbReference type="SAM" id="MobiDB-lite"/>
    </source>
</evidence>
<evidence type="ECO:0000313" key="2">
    <source>
        <dbReference type="EMBL" id="CAH1100112.1"/>
    </source>
</evidence>
<sequence length="1017" mass="115830">MDTTITISSKSVKNKSDYLHLTYNTGKNKDAIISVDSSNFGQSGSVTWDKKCPTLSNIEKVTNWMKQSDKECVKNEFTDLVKNKESEAKSLILVRCDFNKAANTQAYYPSPFNRSTSLINYFKDETLAKHSKVPMTPKLEGTFKAPDQKSNCFHLESPLSKTGSSYSNEIMDEVPLSPESRKKELCHYLQLMNPADKKEITILQNRRSTRVKHLAEQKQVQDKIKEITEEVNMEIPEKAATLKSFKELNIQITTSEHEDDDESDKMDHFSFPFPPKKLITATKDFDDIMTRLVPRLKRRLKEVKIPFLTDKPKGKKDVSKPIHDKNKSSKMVKMDKTLPKMRKKHVKGRIKTLRSNGSLKDVPIKKLIAKNEKQIIKTKTSKSINGKRQSVTSVSHKSRTKSPAKSISSHCEIISVGHSQDEDIDLEHFMDDMVDFDKLSEEHRKCLIESRILSTNKTVSHSYNMDMSPLFGFTKSDTHEISKMCEKYKNSLQLNLQKDVLTDIKLSKDVEMEKKKEIIEKEKKQQANGGNTYLIVNIHTPDSSENVSGSSAVSEQSTVSTLREHDYASAPSKNSEKEDSDSEDNDAMSLQAKEASSGNFIEVNTNSISNNTKFELLPFKPNGGTKSLHKSLQFNGKKMHNLASSSALAQEWDMPTSPKLQLKKQSHFISISSENGAVLKAFYVSYNLIICQEFLISFWMQTPLGNVLGSQNMWVPRGQTQKIVLNNRCLQKDSTEKVVCSDTSVVYIELWMKEHKSEMRQGPVADVFVTLYYWKQRQNGLDKKVLQLENINGFADDVQYCVMKNFPKIIVSWHSANEETTQPKRTFIHAYQLASDYQTVSNIYDIEPVDHYVSSLHNIEDYDDLLMGCGENKITLWNIEFGHIIATVELNDIKTPLSTLWVNCDRGFLFALQQCVDRELRLIAINGMKQSWKKLASYFPPEGFDRLKGVCIENGLLIAFYDQGILCWNTETGENLEEINLENDIIPCGTHVILVEDNQIIVKHALTHLMSISVEES</sequence>
<feature type="region of interest" description="Disordered" evidence="1">
    <location>
        <begin position="383"/>
        <end position="408"/>
    </location>
</feature>
<name>A0A9P0CK61_9CUCU</name>
<gene>
    <name evidence="2" type="ORF">PSYICH_LOCUS2049</name>
</gene>
<dbReference type="Proteomes" id="UP001153636">
    <property type="component" value="Chromosome 10"/>
</dbReference>
<feature type="compositionally biased region" description="Polar residues" evidence="1">
    <location>
        <begin position="386"/>
        <end position="395"/>
    </location>
</feature>
<accession>A0A9P0CK61</accession>
<dbReference type="OrthoDB" id="7853844at2759"/>